<dbReference type="FunFam" id="3.40.50.920:FF:000001">
    <property type="entry name" value="Pyruvate dehydrogenase E1 beta subunit"/>
    <property type="match status" value="1"/>
</dbReference>
<dbReference type="AlphaFoldDB" id="A0A1I4I260"/>
<dbReference type="Pfam" id="PF02780">
    <property type="entry name" value="Transketolase_C"/>
    <property type="match status" value="1"/>
</dbReference>
<sequence length="326" mass="35264">MTMALITYKEAVRQAMQEEMRRDENVFLLGEDVGVYGGAFGVSLGMLEEFGEERVRDTPISEGVIAGAAAGAAVTGLRPIAEIMFSDFITIAMDSLVNQAAKMRYMFGGKAKVPMVLRMPGGSGTGAAAQHSQSLEAWLVHVPGLKVVMPSTPYDVKGLLKTAIRDDNPVVFIETKTVYNKKGEVPEEDYAIPFGVADIKRVGKDVTVFATGVMVHRSLEAAEILAKEGIDVEVIDPRTLVPFDKETLVKSVIKTGKLIIVHEACKRGGFGGEVAAEVMESEAFDYLDAPIKRVAGKNIPIPYCMELEKSAVPQVDDIVNAVREIV</sequence>
<evidence type="ECO:0000256" key="3">
    <source>
        <dbReference type="ARBA" id="ARBA00023052"/>
    </source>
</evidence>
<dbReference type="NCBIfam" id="NF006667">
    <property type="entry name" value="PRK09212.1"/>
    <property type="match status" value="1"/>
</dbReference>
<keyword evidence="2" id="KW-0560">Oxidoreductase</keyword>
<evidence type="ECO:0000259" key="4">
    <source>
        <dbReference type="SMART" id="SM00861"/>
    </source>
</evidence>
<keyword evidence="3" id="KW-0786">Thiamine pyrophosphate</keyword>
<protein>
    <submittedName>
        <fullName evidence="5">Pyruvate dehydrogenase E1 component beta subunit</fullName>
    </submittedName>
</protein>
<dbReference type="Gene3D" id="3.40.50.920">
    <property type="match status" value="1"/>
</dbReference>
<dbReference type="OrthoDB" id="8732661at2"/>
<dbReference type="Gene3D" id="3.40.50.970">
    <property type="match status" value="1"/>
</dbReference>
<dbReference type="InterPro" id="IPR033248">
    <property type="entry name" value="Transketolase_C"/>
</dbReference>
<evidence type="ECO:0000256" key="1">
    <source>
        <dbReference type="ARBA" id="ARBA00001964"/>
    </source>
</evidence>
<dbReference type="PANTHER" id="PTHR43257">
    <property type="entry name" value="PYRUVATE DEHYDROGENASE E1 COMPONENT BETA SUBUNIT"/>
    <property type="match status" value="1"/>
</dbReference>
<dbReference type="CDD" id="cd07036">
    <property type="entry name" value="TPP_PYR_E1-PDHc-beta_like"/>
    <property type="match status" value="1"/>
</dbReference>
<dbReference type="PANTHER" id="PTHR43257:SF2">
    <property type="entry name" value="PYRUVATE DEHYDROGENASE E1 COMPONENT SUBUNIT BETA"/>
    <property type="match status" value="1"/>
</dbReference>
<feature type="domain" description="Transketolase-like pyrimidine-binding" evidence="4">
    <location>
        <begin position="6"/>
        <end position="181"/>
    </location>
</feature>
<keyword evidence="5" id="KW-0670">Pyruvate</keyword>
<dbReference type="SMART" id="SM00861">
    <property type="entry name" value="Transket_pyr"/>
    <property type="match status" value="1"/>
</dbReference>
<comment type="cofactor">
    <cofactor evidence="1">
        <name>thiamine diphosphate</name>
        <dbReference type="ChEBI" id="CHEBI:58937"/>
    </cofactor>
</comment>
<dbReference type="Pfam" id="PF02779">
    <property type="entry name" value="Transket_pyr"/>
    <property type="match status" value="1"/>
</dbReference>
<dbReference type="InterPro" id="IPR009014">
    <property type="entry name" value="Transketo_C/PFOR_II"/>
</dbReference>
<evidence type="ECO:0000313" key="6">
    <source>
        <dbReference type="Proteomes" id="UP000199520"/>
    </source>
</evidence>
<gene>
    <name evidence="5" type="ORF">SAMN04490355_100641</name>
</gene>
<dbReference type="SUPFAM" id="SSF52518">
    <property type="entry name" value="Thiamin diphosphate-binding fold (THDP-binding)"/>
    <property type="match status" value="1"/>
</dbReference>
<evidence type="ECO:0000256" key="2">
    <source>
        <dbReference type="ARBA" id="ARBA00023002"/>
    </source>
</evidence>
<name>A0A1I4I260_9FIRM</name>
<dbReference type="InterPro" id="IPR005475">
    <property type="entry name" value="Transketolase-like_Pyr-bd"/>
</dbReference>
<dbReference type="EMBL" id="FOTS01000006">
    <property type="protein sequence ID" value="SFL48260.1"/>
    <property type="molecule type" value="Genomic_DNA"/>
</dbReference>
<dbReference type="GO" id="GO:0016491">
    <property type="term" value="F:oxidoreductase activity"/>
    <property type="evidence" value="ECO:0007669"/>
    <property type="project" value="UniProtKB-KW"/>
</dbReference>
<dbReference type="STRING" id="1123291.SAMN04490355_100641"/>
<dbReference type="FunFam" id="3.40.50.970:FF:000001">
    <property type="entry name" value="Pyruvate dehydrogenase E1 beta subunit"/>
    <property type="match status" value="1"/>
</dbReference>
<keyword evidence="6" id="KW-1185">Reference proteome</keyword>
<dbReference type="SUPFAM" id="SSF52922">
    <property type="entry name" value="TK C-terminal domain-like"/>
    <property type="match status" value="1"/>
</dbReference>
<organism evidence="5 6">
    <name type="scientific">Pelosinus propionicus DSM 13327</name>
    <dbReference type="NCBI Taxonomy" id="1123291"/>
    <lineage>
        <taxon>Bacteria</taxon>
        <taxon>Bacillati</taxon>
        <taxon>Bacillota</taxon>
        <taxon>Negativicutes</taxon>
        <taxon>Selenomonadales</taxon>
        <taxon>Sporomusaceae</taxon>
        <taxon>Pelosinus</taxon>
    </lineage>
</organism>
<dbReference type="RefSeq" id="WP_090933316.1">
    <property type="nucleotide sequence ID" value="NZ_FOTS01000006.1"/>
</dbReference>
<accession>A0A1I4I260</accession>
<proteinExistence type="predicted"/>
<dbReference type="Proteomes" id="UP000199520">
    <property type="component" value="Unassembled WGS sequence"/>
</dbReference>
<dbReference type="InterPro" id="IPR029061">
    <property type="entry name" value="THDP-binding"/>
</dbReference>
<evidence type="ECO:0000313" key="5">
    <source>
        <dbReference type="EMBL" id="SFL48260.1"/>
    </source>
</evidence>
<reference evidence="6" key="1">
    <citation type="submission" date="2016-10" db="EMBL/GenBank/DDBJ databases">
        <authorList>
            <person name="Varghese N."/>
            <person name="Submissions S."/>
        </authorList>
    </citation>
    <scope>NUCLEOTIDE SEQUENCE [LARGE SCALE GENOMIC DNA]</scope>
    <source>
        <strain evidence="6">DSM 13327</strain>
    </source>
</reference>